<feature type="domain" description="DUF4378" evidence="2">
    <location>
        <begin position="743"/>
        <end position="895"/>
    </location>
</feature>
<dbReference type="PANTHER" id="PTHR21726:SF57">
    <property type="entry name" value="SERINE-RICH ADHESIN FOR PLATELETS-LIKE PROTEIN"/>
    <property type="match status" value="1"/>
</dbReference>
<feature type="compositionally biased region" description="Polar residues" evidence="1">
    <location>
        <begin position="251"/>
        <end position="261"/>
    </location>
</feature>
<feature type="region of interest" description="Disordered" evidence="1">
    <location>
        <begin position="435"/>
        <end position="463"/>
    </location>
</feature>
<reference evidence="5" key="1">
    <citation type="submission" date="2025-08" db="UniProtKB">
        <authorList>
            <consortium name="RefSeq"/>
        </authorList>
    </citation>
    <scope>IDENTIFICATION</scope>
</reference>
<gene>
    <name evidence="5" type="primary">LOC105172410</name>
</gene>
<proteinExistence type="predicted"/>
<feature type="compositionally biased region" description="Polar residues" evidence="1">
    <location>
        <begin position="345"/>
        <end position="356"/>
    </location>
</feature>
<evidence type="ECO:0000256" key="1">
    <source>
        <dbReference type="SAM" id="MobiDB-lite"/>
    </source>
</evidence>
<dbReference type="InterPro" id="IPR025486">
    <property type="entry name" value="DUF4378"/>
</dbReference>
<dbReference type="Pfam" id="PF14309">
    <property type="entry name" value="DUF4378"/>
    <property type="match status" value="1"/>
</dbReference>
<dbReference type="RefSeq" id="XP_011092112.1">
    <property type="nucleotide sequence ID" value="XM_011093810.2"/>
</dbReference>
<evidence type="ECO:0000313" key="4">
    <source>
        <dbReference type="Proteomes" id="UP000504604"/>
    </source>
</evidence>
<feature type="compositionally biased region" description="Basic residues" evidence="1">
    <location>
        <begin position="449"/>
        <end position="458"/>
    </location>
</feature>
<keyword evidence="4" id="KW-1185">Reference proteome</keyword>
<organism evidence="4 5">
    <name type="scientific">Sesamum indicum</name>
    <name type="common">Oriental sesame</name>
    <name type="synonym">Sesamum orientale</name>
    <dbReference type="NCBI Taxonomy" id="4182"/>
    <lineage>
        <taxon>Eukaryota</taxon>
        <taxon>Viridiplantae</taxon>
        <taxon>Streptophyta</taxon>
        <taxon>Embryophyta</taxon>
        <taxon>Tracheophyta</taxon>
        <taxon>Spermatophyta</taxon>
        <taxon>Magnoliopsida</taxon>
        <taxon>eudicotyledons</taxon>
        <taxon>Gunneridae</taxon>
        <taxon>Pentapetalae</taxon>
        <taxon>asterids</taxon>
        <taxon>lamiids</taxon>
        <taxon>Lamiales</taxon>
        <taxon>Pedaliaceae</taxon>
        <taxon>Sesamum</taxon>
    </lineage>
</organism>
<dbReference type="PANTHER" id="PTHR21726">
    <property type="entry name" value="PHOSPHATIDYLINOSITOL N-ACETYLGLUCOSAMINYLTRANSFERASE SUBUNIT P DOWN SYNDROME CRITICAL REGION PROTEIN 5 -RELATED"/>
    <property type="match status" value="1"/>
</dbReference>
<evidence type="ECO:0000259" key="3">
    <source>
        <dbReference type="Pfam" id="PF14383"/>
    </source>
</evidence>
<dbReference type="KEGG" id="sind:105172410"/>
<protein>
    <submittedName>
        <fullName evidence="5">Uncharacterized protein LOC105172410</fullName>
    </submittedName>
</protein>
<name>A0A6I9U5D0_SESIN</name>
<dbReference type="AlphaFoldDB" id="A0A6I9U5D0"/>
<feature type="domain" description="DUF3741" evidence="3">
    <location>
        <begin position="74"/>
        <end position="103"/>
    </location>
</feature>
<dbReference type="FunCoup" id="A0A6I9U5D0">
    <property type="interactions" value="2345"/>
</dbReference>
<feature type="compositionally biased region" description="Basic residues" evidence="1">
    <location>
        <begin position="369"/>
        <end position="378"/>
    </location>
</feature>
<evidence type="ECO:0000259" key="2">
    <source>
        <dbReference type="Pfam" id="PF14309"/>
    </source>
</evidence>
<dbReference type="OrthoDB" id="765769at2759"/>
<feature type="region of interest" description="Disordered" evidence="1">
    <location>
        <begin position="248"/>
        <end position="284"/>
    </location>
</feature>
<evidence type="ECO:0000313" key="5">
    <source>
        <dbReference type="RefSeq" id="XP_011092112.1"/>
    </source>
</evidence>
<dbReference type="InterPro" id="IPR032795">
    <property type="entry name" value="DUF3741-assoc"/>
</dbReference>
<dbReference type="Proteomes" id="UP000504604">
    <property type="component" value="Linkage group LG10"/>
</dbReference>
<dbReference type="Pfam" id="PF14383">
    <property type="entry name" value="VARLMGL"/>
    <property type="match status" value="1"/>
</dbReference>
<dbReference type="InParanoid" id="A0A6I9U5D0"/>
<feature type="compositionally biased region" description="Polar residues" evidence="1">
    <location>
        <begin position="270"/>
        <end position="282"/>
    </location>
</feature>
<dbReference type="GeneID" id="105172410"/>
<accession>A0A6I9U5D0</accession>
<feature type="region of interest" description="Disordered" evidence="1">
    <location>
        <begin position="325"/>
        <end position="402"/>
    </location>
</feature>
<sequence>MEVEKLEVKGGFFRLFNWNAKSRKKLFSSKSDLHENLNQGKEKFQDSEVVRLQQGLEDGVAPNARGHNVYHYASSVCGESEYGTKAPGVVARLMGLDSLPTTDVVEPCFTPFIESHSFRIRDANYFRPAPEFQSEHDVVIFESVRSKLDGFTRNSLDLRLQKVHNRPIERFQTEVLPPKSAKPISITQHPLLSPIKSPGFIPPKNAAYIVEAAAKIIEQSPRSTVTGKLPSLGSSSVPIRVRDLKERMESAQRSFRPTDASQKGKEHNSIRNVKNQPSTMGQGLSGDSCLYKDFEESKRIGSQKLMNKEKSASLGVQAKANIQKRDGLNSVGKKSSLKQKEHLSAKSSNVSSNLLDTQRMVEKQGLSRKPSKVPRPNHQKQNCPSIKDGENHEPSYSHTKDVKQPCLSNNYIYGRAQRTVDKIVVNNGITSRKTNTVAAYPGKEPTSSRSKRPSKKKLNTNGNIQSDVSVAQKPLGMKDENSVRYNPASVGDCECDTIDKKNSLDVVSFTFTSPIKKSGAGPNACGTVLEIPSYDPSAHESASGSNVIGGDLSALLEQKLRQLTSKVELSQQDLSEAGSFSTSADSYVNVCPIVSLPNLPPTFDICKGKQEIQNCCDSLSIDNHRLEPEKETKELKHMEEDGTGNIDYQKYNTLLLSSSVSSLPSFAEASCDSFDVDRSNEGSMQCLSLESYEGMKSSTRKSHSTDGDAEISDTASSFSVRNISETVESSLYMPDTTDTFCWELQYIEHILCNADLMLEEFAVGRVHTVISPDFFHQLENKKLGPKKSIGEHFKIQRKLLYDCVGECLEVRCECLLNGSQKVWAKQMTLFHKKQQLADELYREISSWKNIEELMVDELVDKDMSCRNGKWTDFESEAFEEGVEIGKRILTSLIDELIQDFLF</sequence>
<feature type="compositionally biased region" description="Basic and acidic residues" evidence="1">
    <location>
        <begin position="387"/>
        <end position="402"/>
    </location>
</feature>